<dbReference type="Pfam" id="PF13499">
    <property type="entry name" value="EF-hand_7"/>
    <property type="match status" value="1"/>
</dbReference>
<reference evidence="6" key="1">
    <citation type="submission" date="2021-02" db="EMBL/GenBank/DDBJ databases">
        <authorList>
            <person name="Nowell W R."/>
        </authorList>
    </citation>
    <scope>NUCLEOTIDE SEQUENCE</scope>
</reference>
<dbReference type="PROSITE" id="PS50222">
    <property type="entry name" value="EF_HAND_2"/>
    <property type="match status" value="3"/>
</dbReference>
<dbReference type="SMART" id="SM00054">
    <property type="entry name" value="EFh"/>
    <property type="match status" value="3"/>
</dbReference>
<evidence type="ECO:0000256" key="3">
    <source>
        <dbReference type="ARBA" id="ARBA00022737"/>
    </source>
</evidence>
<evidence type="ECO:0000256" key="4">
    <source>
        <dbReference type="ARBA" id="ARBA00022837"/>
    </source>
</evidence>
<dbReference type="FunFam" id="1.10.238.10:FF:000009">
    <property type="entry name" value="Visinin-like protein 1"/>
    <property type="match status" value="1"/>
</dbReference>
<comment type="similarity">
    <text evidence="1">Belongs to the recoverin family.</text>
</comment>
<dbReference type="PANTHER" id="PTHR23055">
    <property type="entry name" value="CALCIUM BINDING PROTEINS"/>
    <property type="match status" value="1"/>
</dbReference>
<gene>
    <name evidence="6" type="ORF">GPM918_LOCUS3516</name>
    <name evidence="7" type="ORF">SRO942_LOCUS3524</name>
</gene>
<dbReference type="Pfam" id="PF00036">
    <property type="entry name" value="EF-hand_1"/>
    <property type="match status" value="1"/>
</dbReference>
<feature type="domain" description="EF-hand" evidence="5">
    <location>
        <begin position="67"/>
        <end position="102"/>
    </location>
</feature>
<dbReference type="CDD" id="cd00051">
    <property type="entry name" value="EFh"/>
    <property type="match status" value="1"/>
</dbReference>
<sequence>MGNAHSSDKVDPTILTPKQVQMLKANTNFSEEQIREWHAGFLRDCPNGKLSKDRFVDVYEQFYPGGKAKDFCKYAFATFDRDNNGTIDFTEFMLAIALTQSGDLDERLALAFDMYDYKNTGTIDTAEMAKVISAMYDLIGETDRKGDRDPKHRAEEIIRICDVTGNKKLTKEEFVAGCKNDPVIRRLLVPNA</sequence>
<dbReference type="PROSITE" id="PS00018">
    <property type="entry name" value="EF_HAND_1"/>
    <property type="match status" value="1"/>
</dbReference>
<organism evidence="6 8">
    <name type="scientific">Didymodactylos carnosus</name>
    <dbReference type="NCBI Taxonomy" id="1234261"/>
    <lineage>
        <taxon>Eukaryota</taxon>
        <taxon>Metazoa</taxon>
        <taxon>Spiralia</taxon>
        <taxon>Gnathifera</taxon>
        <taxon>Rotifera</taxon>
        <taxon>Eurotatoria</taxon>
        <taxon>Bdelloidea</taxon>
        <taxon>Philodinida</taxon>
        <taxon>Philodinidae</taxon>
        <taxon>Didymodactylos</taxon>
    </lineage>
</organism>
<dbReference type="Proteomes" id="UP000663829">
    <property type="component" value="Unassembled WGS sequence"/>
</dbReference>
<dbReference type="AlphaFoldDB" id="A0A813SWW3"/>
<dbReference type="SUPFAM" id="SSF47473">
    <property type="entry name" value="EF-hand"/>
    <property type="match status" value="1"/>
</dbReference>
<comment type="caution">
    <text evidence="6">The sequence shown here is derived from an EMBL/GenBank/DDBJ whole genome shotgun (WGS) entry which is preliminary data.</text>
</comment>
<evidence type="ECO:0000259" key="5">
    <source>
        <dbReference type="PROSITE" id="PS50222"/>
    </source>
</evidence>
<proteinExistence type="inferred from homology"/>
<keyword evidence="2" id="KW-0479">Metal-binding</keyword>
<evidence type="ECO:0000256" key="1">
    <source>
        <dbReference type="ARBA" id="ARBA00006049"/>
    </source>
</evidence>
<dbReference type="Proteomes" id="UP000681722">
    <property type="component" value="Unassembled WGS sequence"/>
</dbReference>
<evidence type="ECO:0000313" key="6">
    <source>
        <dbReference type="EMBL" id="CAF0801051.1"/>
    </source>
</evidence>
<dbReference type="EMBL" id="CAJOBC010000439">
    <property type="protein sequence ID" value="CAF3586223.1"/>
    <property type="molecule type" value="Genomic_DNA"/>
</dbReference>
<dbReference type="InterPro" id="IPR028846">
    <property type="entry name" value="Recoverin"/>
</dbReference>
<feature type="domain" description="EF-hand" evidence="5">
    <location>
        <begin position="149"/>
        <end position="184"/>
    </location>
</feature>
<keyword evidence="8" id="KW-1185">Reference proteome</keyword>
<accession>A0A813SWW3</accession>
<dbReference type="EMBL" id="CAJNOQ010000438">
    <property type="protein sequence ID" value="CAF0801051.1"/>
    <property type="molecule type" value="Genomic_DNA"/>
</dbReference>
<dbReference type="InterPro" id="IPR011992">
    <property type="entry name" value="EF-hand-dom_pair"/>
</dbReference>
<evidence type="ECO:0000313" key="8">
    <source>
        <dbReference type="Proteomes" id="UP000663829"/>
    </source>
</evidence>
<keyword evidence="3" id="KW-0677">Repeat</keyword>
<keyword evidence="4" id="KW-0106">Calcium</keyword>
<evidence type="ECO:0000256" key="2">
    <source>
        <dbReference type="ARBA" id="ARBA00022723"/>
    </source>
</evidence>
<dbReference type="Gene3D" id="1.10.238.10">
    <property type="entry name" value="EF-hand"/>
    <property type="match status" value="1"/>
</dbReference>
<dbReference type="PANTHER" id="PTHR23055:SF69">
    <property type="entry name" value="NEURONAL CALCIUM SENSOR 2"/>
    <property type="match status" value="1"/>
</dbReference>
<evidence type="ECO:0000313" key="7">
    <source>
        <dbReference type="EMBL" id="CAF3586223.1"/>
    </source>
</evidence>
<dbReference type="PRINTS" id="PR00450">
    <property type="entry name" value="RECOVERIN"/>
</dbReference>
<protein>
    <recommendedName>
        <fullName evidence="5">EF-hand domain-containing protein</fullName>
    </recommendedName>
</protein>
<dbReference type="OrthoDB" id="191686at2759"/>
<feature type="domain" description="EF-hand" evidence="5">
    <location>
        <begin position="103"/>
        <end position="138"/>
    </location>
</feature>
<dbReference type="InterPro" id="IPR002048">
    <property type="entry name" value="EF_hand_dom"/>
</dbReference>
<dbReference type="InterPro" id="IPR018247">
    <property type="entry name" value="EF_Hand_1_Ca_BS"/>
</dbReference>
<name>A0A813SWW3_9BILA</name>
<dbReference type="GO" id="GO:0005509">
    <property type="term" value="F:calcium ion binding"/>
    <property type="evidence" value="ECO:0007669"/>
    <property type="project" value="InterPro"/>
</dbReference>